<feature type="region of interest" description="Disordered" evidence="4">
    <location>
        <begin position="102"/>
        <end position="138"/>
    </location>
</feature>
<organism evidence="6 7">
    <name type="scientific">Clupea harengus</name>
    <name type="common">Atlantic herring</name>
    <dbReference type="NCBI Taxonomy" id="7950"/>
    <lineage>
        <taxon>Eukaryota</taxon>
        <taxon>Metazoa</taxon>
        <taxon>Chordata</taxon>
        <taxon>Craniata</taxon>
        <taxon>Vertebrata</taxon>
        <taxon>Euteleostomi</taxon>
        <taxon>Actinopterygii</taxon>
        <taxon>Neopterygii</taxon>
        <taxon>Teleostei</taxon>
        <taxon>Clupei</taxon>
        <taxon>Clupeiformes</taxon>
        <taxon>Clupeoidei</taxon>
        <taxon>Clupeidae</taxon>
        <taxon>Clupea</taxon>
    </lineage>
</organism>
<name>A0A6P8FHD0_CLUHA</name>
<keyword evidence="6" id="KW-1185">Reference proteome</keyword>
<dbReference type="AlphaFoldDB" id="A0A6P8FHD0"/>
<evidence type="ECO:0000256" key="1">
    <source>
        <dbReference type="ARBA" id="ARBA00004613"/>
    </source>
</evidence>
<evidence type="ECO:0000256" key="2">
    <source>
        <dbReference type="ARBA" id="ARBA00022525"/>
    </source>
</evidence>
<dbReference type="PANTHER" id="PTHR23192">
    <property type="entry name" value="OLFACTOMEDIN-RELATED"/>
    <property type="match status" value="1"/>
</dbReference>
<proteinExistence type="predicted"/>
<keyword evidence="5" id="KW-0732">Signal</keyword>
<feature type="compositionally biased region" description="Basic and acidic residues" evidence="4">
    <location>
        <begin position="110"/>
        <end position="131"/>
    </location>
</feature>
<feature type="chain" id="PRO_5035199503" evidence="5">
    <location>
        <begin position="23"/>
        <end position="395"/>
    </location>
</feature>
<dbReference type="InterPro" id="IPR050605">
    <property type="entry name" value="Olfactomedin-like_domain"/>
</dbReference>
<accession>A0A6P8FHD0</accession>
<evidence type="ECO:0000256" key="4">
    <source>
        <dbReference type="SAM" id="MobiDB-lite"/>
    </source>
</evidence>
<evidence type="ECO:0000313" key="6">
    <source>
        <dbReference type="Proteomes" id="UP000515152"/>
    </source>
</evidence>
<dbReference type="KEGG" id="char:105894344"/>
<dbReference type="Proteomes" id="UP000515152">
    <property type="component" value="Chromosome 4"/>
</dbReference>
<dbReference type="PROSITE" id="PS51132">
    <property type="entry name" value="OLF"/>
    <property type="match status" value="1"/>
</dbReference>
<protein>
    <submittedName>
        <fullName evidence="7">Olfactomedin-like protein 3B</fullName>
    </submittedName>
</protein>
<feature type="signal peptide" evidence="5">
    <location>
        <begin position="1"/>
        <end position="22"/>
    </location>
</feature>
<dbReference type="PANTHER" id="PTHR23192:SF49">
    <property type="entry name" value="OLFACTOMEDIN-LIKE PROTEIN 3B"/>
    <property type="match status" value="1"/>
</dbReference>
<reference evidence="7" key="1">
    <citation type="submission" date="2025-08" db="UniProtKB">
        <authorList>
            <consortium name="RefSeq"/>
        </authorList>
    </citation>
    <scope>IDENTIFICATION</scope>
</reference>
<dbReference type="SMART" id="SM00284">
    <property type="entry name" value="OLF"/>
    <property type="match status" value="1"/>
</dbReference>
<comment type="caution">
    <text evidence="3">Lacks conserved residue(s) required for the propagation of feature annotation.</text>
</comment>
<dbReference type="GO" id="GO:0005615">
    <property type="term" value="C:extracellular space"/>
    <property type="evidence" value="ECO:0007669"/>
    <property type="project" value="TreeGrafter"/>
</dbReference>
<dbReference type="Pfam" id="PF02191">
    <property type="entry name" value="OLF"/>
    <property type="match status" value="1"/>
</dbReference>
<comment type="subcellular location">
    <subcellularLocation>
        <location evidence="1">Secreted</location>
    </subcellularLocation>
</comment>
<evidence type="ECO:0000313" key="7">
    <source>
        <dbReference type="RefSeq" id="XP_031422642.1"/>
    </source>
</evidence>
<dbReference type="GO" id="GO:0007165">
    <property type="term" value="P:signal transduction"/>
    <property type="evidence" value="ECO:0007669"/>
    <property type="project" value="TreeGrafter"/>
</dbReference>
<dbReference type="OrthoDB" id="8626508at2759"/>
<dbReference type="InterPro" id="IPR003112">
    <property type="entry name" value="Olfac-like_dom"/>
</dbReference>
<evidence type="ECO:0000256" key="3">
    <source>
        <dbReference type="PROSITE-ProRule" id="PRU00446"/>
    </source>
</evidence>
<dbReference type="RefSeq" id="XP_031422642.1">
    <property type="nucleotide sequence ID" value="XM_031566782.2"/>
</dbReference>
<sequence>MRAFCLVFMFLLFNARLTPAWAQYHYQSLMNYLENRMLAMEERISLWHEQSNRYNSELKDFRQQATDLMERIGKDHGKLRLDLDGAGVHVERVEREMDYIETQNPPRPCTKAEEKMVEQEGTPKHDRKEELSPVTDEGASGGCVDIVSSISAMKILKRMGSPKGVWTRDAVTAKVYMFSGTEGDTVHEYSSVSALSSSPASSRAISLPTFWNGTGNTVHNNQMYYVSEGTDVRVMKFDLHNSSSGDSAVFPVDDRSPVYALNPETVVDLVADEEGLWALYGSKDNINLAKMDANTLDTEQMWDTGCPRGNAESAFVVCGTLYVVYNTRPPSRSRIQCVFDVNDMVTSEEAPLLYFPRRYGAHSSLKYNTQEKQLYAWDDGYQILYKLTLKQKLWV</sequence>
<dbReference type="CTD" id="568106"/>
<gene>
    <name evidence="7" type="primary">olfml3a</name>
</gene>
<dbReference type="GeneID" id="105894344"/>
<evidence type="ECO:0000256" key="5">
    <source>
        <dbReference type="SAM" id="SignalP"/>
    </source>
</evidence>
<keyword evidence="2" id="KW-0964">Secreted</keyword>